<dbReference type="AlphaFoldDB" id="A0A087UWU0"/>
<dbReference type="Pfam" id="PF00400">
    <property type="entry name" value="WD40"/>
    <property type="match status" value="2"/>
</dbReference>
<evidence type="ECO:0000256" key="6">
    <source>
        <dbReference type="ARBA" id="ARBA00022824"/>
    </source>
</evidence>
<evidence type="ECO:0000256" key="5">
    <source>
        <dbReference type="ARBA" id="ARBA00022737"/>
    </source>
</evidence>
<keyword evidence="8" id="KW-0653">Protein transport</keyword>
<evidence type="ECO:0000256" key="9">
    <source>
        <dbReference type="ARBA" id="ARBA00022989"/>
    </source>
</evidence>
<name>A0A087UWU0_STEMI</name>
<evidence type="ECO:0000256" key="8">
    <source>
        <dbReference type="ARBA" id="ARBA00022927"/>
    </source>
</evidence>
<evidence type="ECO:0000256" key="10">
    <source>
        <dbReference type="ARBA" id="ARBA00023136"/>
    </source>
</evidence>
<feature type="repeat" description="WD" evidence="11">
    <location>
        <begin position="181"/>
        <end position="212"/>
    </location>
</feature>
<dbReference type="InterPro" id="IPR036322">
    <property type="entry name" value="WD40_repeat_dom_sf"/>
</dbReference>
<evidence type="ECO:0000256" key="3">
    <source>
        <dbReference type="ARBA" id="ARBA00022574"/>
    </source>
</evidence>
<keyword evidence="7" id="KW-0931">ER-Golgi transport</keyword>
<dbReference type="InterPro" id="IPR045260">
    <property type="entry name" value="Sec12-like"/>
</dbReference>
<evidence type="ECO:0000256" key="2">
    <source>
        <dbReference type="ARBA" id="ARBA00022448"/>
    </source>
</evidence>
<keyword evidence="10" id="KW-0472">Membrane</keyword>
<dbReference type="Proteomes" id="UP000054359">
    <property type="component" value="Unassembled WGS sequence"/>
</dbReference>
<dbReference type="PANTHER" id="PTHR23284:SF0">
    <property type="entry name" value="PROLACTIN REGULATORY ELEMENT-BINDING PROTEIN"/>
    <property type="match status" value="1"/>
</dbReference>
<proteinExistence type="predicted"/>
<dbReference type="SUPFAM" id="SSF50978">
    <property type="entry name" value="WD40 repeat-like"/>
    <property type="match status" value="1"/>
</dbReference>
<keyword evidence="9" id="KW-1133">Transmembrane helix</keyword>
<evidence type="ECO:0000256" key="7">
    <source>
        <dbReference type="ARBA" id="ARBA00022892"/>
    </source>
</evidence>
<protein>
    <submittedName>
        <fullName evidence="12">Prolactin regulatory element-binding protein</fullName>
    </submittedName>
</protein>
<dbReference type="OMA" id="YYVQPRI"/>
<keyword evidence="4" id="KW-0812">Transmembrane</keyword>
<dbReference type="OrthoDB" id="2013972at2759"/>
<dbReference type="Gene3D" id="2.130.10.10">
    <property type="entry name" value="YVTN repeat-like/Quinoprotein amine dehydrogenase"/>
    <property type="match status" value="1"/>
</dbReference>
<keyword evidence="13" id="KW-1185">Reference proteome</keyword>
<dbReference type="GO" id="GO:0015031">
    <property type="term" value="P:protein transport"/>
    <property type="evidence" value="ECO:0007669"/>
    <property type="project" value="UniProtKB-KW"/>
</dbReference>
<keyword evidence="5" id="KW-0677">Repeat</keyword>
<organism evidence="12 13">
    <name type="scientific">Stegodyphus mimosarum</name>
    <name type="common">African social velvet spider</name>
    <dbReference type="NCBI Taxonomy" id="407821"/>
    <lineage>
        <taxon>Eukaryota</taxon>
        <taxon>Metazoa</taxon>
        <taxon>Ecdysozoa</taxon>
        <taxon>Arthropoda</taxon>
        <taxon>Chelicerata</taxon>
        <taxon>Arachnida</taxon>
        <taxon>Araneae</taxon>
        <taxon>Araneomorphae</taxon>
        <taxon>Entelegynae</taxon>
        <taxon>Eresoidea</taxon>
        <taxon>Eresidae</taxon>
        <taxon>Stegodyphus</taxon>
    </lineage>
</organism>
<gene>
    <name evidence="12" type="ORF">X975_13621</name>
</gene>
<evidence type="ECO:0000313" key="12">
    <source>
        <dbReference type="EMBL" id="KFM81829.1"/>
    </source>
</evidence>
<feature type="non-terminal residue" evidence="12">
    <location>
        <position position="410"/>
    </location>
</feature>
<dbReference type="PROSITE" id="PS50082">
    <property type="entry name" value="WD_REPEATS_2"/>
    <property type="match status" value="2"/>
</dbReference>
<dbReference type="InterPro" id="IPR015943">
    <property type="entry name" value="WD40/YVTN_repeat-like_dom_sf"/>
</dbReference>
<dbReference type="STRING" id="407821.A0A087UWU0"/>
<dbReference type="SMART" id="SM00320">
    <property type="entry name" value="WD40"/>
    <property type="match status" value="5"/>
</dbReference>
<dbReference type="PANTHER" id="PTHR23284">
    <property type="entry name" value="PROLACTIN REGULATORY ELEMENT BINDING PROTEIN"/>
    <property type="match status" value="1"/>
</dbReference>
<comment type="subcellular location">
    <subcellularLocation>
        <location evidence="1">Endoplasmic reticulum membrane</location>
        <topology evidence="1">Single-pass membrane protein</topology>
    </subcellularLocation>
</comment>
<dbReference type="GO" id="GO:0005085">
    <property type="term" value="F:guanyl-nucleotide exchange factor activity"/>
    <property type="evidence" value="ECO:0007669"/>
    <property type="project" value="InterPro"/>
</dbReference>
<sequence length="410" mass="45725">MLSSKRQNELLARVNFPLYAVRSLSERHVLVAGGGGNAKSGILNVIEIYELIQNGSTCRAESVTHYETGSEAIMSCAVYSAGKYYILFASMAGGCQIYKIKYEIAEDDHIEKNSYSDKLSEPYIRKRAQTAELDSPSQISNLNCKTSDTNDNVIHSKLRFKIQPLESFQTDFSDDPYQKLVKFSSSANLLVTGGADGHVRLWKYPELKKIHDIAAHLDDVDDLDICPSGKKIVTVSRDGYGKVWNSETGCLITDLKYVLPHKSDGKYIFRSCRFGIVDDKNELVLFGTLNPSVRKRPPSECYICKWDTKQFSLVKIAAVGTDMLSVIAISDNGRFIALGTQDGTVKMYIAFNLQLVYSVDRIHNIFVTGLEFLPSCDESRRITGGHEASLISISVDNHIIIHHIPERGSM</sequence>
<accession>A0A087UWU0</accession>
<dbReference type="EMBL" id="KK122051">
    <property type="protein sequence ID" value="KFM81829.1"/>
    <property type="molecule type" value="Genomic_DNA"/>
</dbReference>
<dbReference type="InterPro" id="IPR001680">
    <property type="entry name" value="WD40_rpt"/>
</dbReference>
<evidence type="ECO:0000256" key="1">
    <source>
        <dbReference type="ARBA" id="ARBA00004389"/>
    </source>
</evidence>
<keyword evidence="6" id="KW-0256">Endoplasmic reticulum</keyword>
<feature type="repeat" description="WD" evidence="11">
    <location>
        <begin position="213"/>
        <end position="254"/>
    </location>
</feature>
<dbReference type="GO" id="GO:0005789">
    <property type="term" value="C:endoplasmic reticulum membrane"/>
    <property type="evidence" value="ECO:0007669"/>
    <property type="project" value="UniProtKB-SubCell"/>
</dbReference>
<reference evidence="12 13" key="1">
    <citation type="submission" date="2013-11" db="EMBL/GenBank/DDBJ databases">
        <title>Genome sequencing of Stegodyphus mimosarum.</title>
        <authorList>
            <person name="Bechsgaard J."/>
        </authorList>
    </citation>
    <scope>NUCLEOTIDE SEQUENCE [LARGE SCALE GENOMIC DNA]</scope>
</reference>
<evidence type="ECO:0000256" key="4">
    <source>
        <dbReference type="ARBA" id="ARBA00022692"/>
    </source>
</evidence>
<keyword evidence="3 11" id="KW-0853">WD repeat</keyword>
<dbReference type="GO" id="GO:0003400">
    <property type="term" value="P:regulation of COPII vesicle coating"/>
    <property type="evidence" value="ECO:0007669"/>
    <property type="project" value="TreeGrafter"/>
</dbReference>
<evidence type="ECO:0000313" key="13">
    <source>
        <dbReference type="Proteomes" id="UP000054359"/>
    </source>
</evidence>
<dbReference type="PROSITE" id="PS50294">
    <property type="entry name" value="WD_REPEATS_REGION"/>
    <property type="match status" value="1"/>
</dbReference>
<keyword evidence="2" id="KW-0813">Transport</keyword>
<dbReference type="GO" id="GO:0006888">
    <property type="term" value="P:endoplasmic reticulum to Golgi vesicle-mediated transport"/>
    <property type="evidence" value="ECO:0007669"/>
    <property type="project" value="TreeGrafter"/>
</dbReference>
<evidence type="ECO:0000256" key="11">
    <source>
        <dbReference type="PROSITE-ProRule" id="PRU00221"/>
    </source>
</evidence>